<reference evidence="1 2" key="1">
    <citation type="submission" date="2015-11" db="EMBL/GenBank/DDBJ databases">
        <title>Exploring the genomic traits of fungus-feeding bacterial genus Collimonas.</title>
        <authorList>
            <person name="Song C."/>
            <person name="Schmidt R."/>
            <person name="de Jager V."/>
            <person name="Krzyzanowska D."/>
            <person name="Jongedijk E."/>
            <person name="Cankar K."/>
            <person name="Beekwilder J."/>
            <person name="van Veen A."/>
            <person name="de Boer W."/>
            <person name="van Veen J.A."/>
            <person name="Garbeva P."/>
        </authorList>
    </citation>
    <scope>NUCLEOTIDE SEQUENCE [LARGE SCALE GENOMIC DNA]</scope>
    <source>
        <strain evidence="1 2">Ter6</strain>
    </source>
</reference>
<organism evidence="1">
    <name type="scientific">Collimonas fungivorans</name>
    <dbReference type="NCBI Taxonomy" id="158899"/>
    <lineage>
        <taxon>Bacteria</taxon>
        <taxon>Pseudomonadati</taxon>
        <taxon>Pseudomonadota</taxon>
        <taxon>Betaproteobacteria</taxon>
        <taxon>Burkholderiales</taxon>
        <taxon>Oxalobacteraceae</taxon>
        <taxon>Collimonas</taxon>
    </lineage>
</organism>
<accession>A0A127PCC1</accession>
<sequence length="52" mass="5701">MYAARTSTMLKNLFAQRTARGMSPRGLNSPSALLPDSILLLPTILSIIYTFS</sequence>
<proteinExistence type="predicted"/>
<dbReference type="EMBL" id="CP013232">
    <property type="protein sequence ID" value="AMO95377.1"/>
    <property type="molecule type" value="Genomic_DNA"/>
</dbReference>
<evidence type="ECO:0000313" key="2">
    <source>
        <dbReference type="Proteomes" id="UP000072421"/>
    </source>
</evidence>
<protein>
    <submittedName>
        <fullName evidence="1">Uncharacterized protein</fullName>
    </submittedName>
</protein>
<dbReference type="Proteomes" id="UP000072421">
    <property type="component" value="Chromosome"/>
</dbReference>
<name>A0A127PCC1_9BURK</name>
<gene>
    <name evidence="1" type="ORF">CFter6_2709</name>
</gene>
<evidence type="ECO:0000313" key="1">
    <source>
        <dbReference type="EMBL" id="AMO95377.1"/>
    </source>
</evidence>
<dbReference type="AlphaFoldDB" id="A0A127PCC1"/>